<dbReference type="AlphaFoldDB" id="A0A9N7Y5Y2"/>
<organism evidence="2 3">
    <name type="scientific">Pleuronectes platessa</name>
    <name type="common">European plaice</name>
    <dbReference type="NCBI Taxonomy" id="8262"/>
    <lineage>
        <taxon>Eukaryota</taxon>
        <taxon>Metazoa</taxon>
        <taxon>Chordata</taxon>
        <taxon>Craniata</taxon>
        <taxon>Vertebrata</taxon>
        <taxon>Euteleostomi</taxon>
        <taxon>Actinopterygii</taxon>
        <taxon>Neopterygii</taxon>
        <taxon>Teleostei</taxon>
        <taxon>Neoteleostei</taxon>
        <taxon>Acanthomorphata</taxon>
        <taxon>Carangaria</taxon>
        <taxon>Pleuronectiformes</taxon>
        <taxon>Pleuronectoidei</taxon>
        <taxon>Pleuronectidae</taxon>
        <taxon>Pleuronectes</taxon>
    </lineage>
</organism>
<evidence type="ECO:0000256" key="1">
    <source>
        <dbReference type="SAM" id="MobiDB-lite"/>
    </source>
</evidence>
<sequence>MAVWKRLMWELLPGSPANTTRGSFLSARAGDSFKCTTVKTYISRPPQLPDPSCDTVSVSRSSSSATPLTFAFGHGVMLLFSIPTLSAPLRVLEESLTESGAFSSQHAVSYRFNFLPPREHATASAWFISSPGTGQTCERLRVVFLDMSRGETSNTSDRDIFSLLTSSSELGHLLADSSLMGYEYKPEVDQEEEGVQRDGREEEEGGRGGSPERQEGGRGGRKRRAGGRGRKRRDSRETGGRKRREEEEGGRKREEEEGVQRDGRREEEETGGRKKREEEEDRPEHEDFYNLFLKKSWTTCHPVWDNSPACNTQTAPRSPLDPRCPSRQVTLPFYQSGAASGTQSNERRRGPRPQCC</sequence>
<feature type="region of interest" description="Disordered" evidence="1">
    <location>
        <begin position="302"/>
        <end position="356"/>
    </location>
</feature>
<comment type="caution">
    <text evidence="2">The sequence shown here is derived from an EMBL/GenBank/DDBJ whole genome shotgun (WGS) entry which is preliminary data.</text>
</comment>
<dbReference type="Proteomes" id="UP001153269">
    <property type="component" value="Unassembled WGS sequence"/>
</dbReference>
<gene>
    <name evidence="2" type="ORF">PLEPLA_LOCUS287</name>
</gene>
<name>A0A9N7Y5Y2_PLEPL</name>
<feature type="compositionally biased region" description="Basic and acidic residues" evidence="1">
    <location>
        <begin position="234"/>
        <end position="287"/>
    </location>
</feature>
<accession>A0A9N7Y5Y2</accession>
<protein>
    <submittedName>
        <fullName evidence="2">Uncharacterized protein</fullName>
    </submittedName>
</protein>
<feature type="region of interest" description="Disordered" evidence="1">
    <location>
        <begin position="187"/>
        <end position="287"/>
    </location>
</feature>
<reference evidence="2" key="1">
    <citation type="submission" date="2020-03" db="EMBL/GenBank/DDBJ databases">
        <authorList>
            <person name="Weist P."/>
        </authorList>
    </citation>
    <scope>NUCLEOTIDE SEQUENCE</scope>
</reference>
<feature type="compositionally biased region" description="Basic residues" evidence="1">
    <location>
        <begin position="219"/>
        <end position="233"/>
    </location>
</feature>
<evidence type="ECO:0000313" key="3">
    <source>
        <dbReference type="Proteomes" id="UP001153269"/>
    </source>
</evidence>
<keyword evidence="3" id="KW-1185">Reference proteome</keyword>
<feature type="compositionally biased region" description="Basic and acidic residues" evidence="1">
    <location>
        <begin position="187"/>
        <end position="200"/>
    </location>
</feature>
<evidence type="ECO:0000313" key="2">
    <source>
        <dbReference type="EMBL" id="CAB1412594.1"/>
    </source>
</evidence>
<dbReference type="EMBL" id="CADEAL010000009">
    <property type="protein sequence ID" value="CAB1412594.1"/>
    <property type="molecule type" value="Genomic_DNA"/>
</dbReference>
<proteinExistence type="predicted"/>